<dbReference type="GO" id="GO:0015344">
    <property type="term" value="F:siderophore uptake transmembrane transporter activity"/>
    <property type="evidence" value="ECO:0007669"/>
    <property type="project" value="TreeGrafter"/>
</dbReference>
<keyword evidence="7" id="KW-0732">Signal</keyword>
<reference evidence="10 11" key="1">
    <citation type="submission" date="2018-05" db="EMBL/GenBank/DDBJ databases">
        <title>Rhodohalobacter halophilus gen. nov., sp. nov., a moderately halophilic member of the family Balneolaceae.</title>
        <authorList>
            <person name="Liu Z.-W."/>
        </authorList>
    </citation>
    <scope>NUCLEOTIDE SEQUENCE [LARGE SCALE GENOMIC DNA]</scope>
    <source>
        <strain evidence="10 11">8A47</strain>
    </source>
</reference>
<evidence type="ECO:0000256" key="5">
    <source>
        <dbReference type="ARBA" id="ARBA00023136"/>
    </source>
</evidence>
<dbReference type="RefSeq" id="WP_109647881.1">
    <property type="nucleotide sequence ID" value="NZ_QGGB01000010.1"/>
</dbReference>
<keyword evidence="5" id="KW-0472">Membrane</keyword>
<keyword evidence="3" id="KW-1134">Transmembrane beta strand</keyword>
<dbReference type="GO" id="GO:0044718">
    <property type="term" value="P:siderophore transmembrane transport"/>
    <property type="evidence" value="ECO:0007669"/>
    <property type="project" value="TreeGrafter"/>
</dbReference>
<dbReference type="Gene3D" id="2.40.170.20">
    <property type="entry name" value="TonB-dependent receptor, beta-barrel domain"/>
    <property type="match status" value="1"/>
</dbReference>
<evidence type="ECO:0000256" key="1">
    <source>
        <dbReference type="ARBA" id="ARBA00004571"/>
    </source>
</evidence>
<evidence type="ECO:0000256" key="2">
    <source>
        <dbReference type="ARBA" id="ARBA00022448"/>
    </source>
</evidence>
<keyword evidence="10" id="KW-0675">Receptor</keyword>
<dbReference type="EMBL" id="QGGB01000010">
    <property type="protein sequence ID" value="PWN05325.1"/>
    <property type="molecule type" value="Genomic_DNA"/>
</dbReference>
<dbReference type="InterPro" id="IPR057601">
    <property type="entry name" value="Oar-like_b-barrel"/>
</dbReference>
<dbReference type="Proteomes" id="UP000245533">
    <property type="component" value="Unassembled WGS sequence"/>
</dbReference>
<dbReference type="InterPro" id="IPR039426">
    <property type="entry name" value="TonB-dep_rcpt-like"/>
</dbReference>
<feature type="domain" description="TonB-dependent transporter Oar-like beta-barrel" evidence="9">
    <location>
        <begin position="324"/>
        <end position="563"/>
    </location>
</feature>
<protein>
    <submittedName>
        <fullName evidence="10">TonB-dependent receptor</fullName>
    </submittedName>
</protein>
<dbReference type="PANTHER" id="PTHR30069">
    <property type="entry name" value="TONB-DEPENDENT OUTER MEMBRANE RECEPTOR"/>
    <property type="match status" value="1"/>
</dbReference>
<feature type="domain" description="TonB-dependent receptor plug" evidence="8">
    <location>
        <begin position="132"/>
        <end position="230"/>
    </location>
</feature>
<keyword evidence="4" id="KW-0812">Transmembrane</keyword>
<dbReference type="AlphaFoldDB" id="A0A316TQN3"/>
<comment type="caution">
    <text evidence="10">The sequence shown here is derived from an EMBL/GenBank/DDBJ whole genome shotgun (WGS) entry which is preliminary data.</text>
</comment>
<dbReference type="InterPro" id="IPR036942">
    <property type="entry name" value="Beta-barrel_TonB_sf"/>
</dbReference>
<evidence type="ECO:0000256" key="3">
    <source>
        <dbReference type="ARBA" id="ARBA00022452"/>
    </source>
</evidence>
<gene>
    <name evidence="10" type="ORF">DDZ15_14745</name>
</gene>
<accession>A0A316TQN3</accession>
<dbReference type="InterPro" id="IPR037066">
    <property type="entry name" value="Plug_dom_sf"/>
</dbReference>
<dbReference type="Pfam" id="PF25183">
    <property type="entry name" value="OMP_b-brl_4"/>
    <property type="match status" value="3"/>
</dbReference>
<feature type="chain" id="PRO_5016279335" evidence="7">
    <location>
        <begin position="21"/>
        <end position="994"/>
    </location>
</feature>
<feature type="domain" description="TonB-dependent transporter Oar-like beta-barrel" evidence="9">
    <location>
        <begin position="572"/>
        <end position="987"/>
    </location>
</feature>
<organism evidence="10 11">
    <name type="scientific">Rhodohalobacter mucosus</name>
    <dbReference type="NCBI Taxonomy" id="2079485"/>
    <lineage>
        <taxon>Bacteria</taxon>
        <taxon>Pseudomonadati</taxon>
        <taxon>Balneolota</taxon>
        <taxon>Balneolia</taxon>
        <taxon>Balneolales</taxon>
        <taxon>Balneolaceae</taxon>
        <taxon>Rhodohalobacter</taxon>
    </lineage>
</organism>
<evidence type="ECO:0000313" key="10">
    <source>
        <dbReference type="EMBL" id="PWN05325.1"/>
    </source>
</evidence>
<evidence type="ECO:0000259" key="8">
    <source>
        <dbReference type="Pfam" id="PF07715"/>
    </source>
</evidence>
<feature type="domain" description="TonB-dependent transporter Oar-like beta-barrel" evidence="9">
    <location>
        <begin position="236"/>
        <end position="308"/>
    </location>
</feature>
<evidence type="ECO:0000256" key="6">
    <source>
        <dbReference type="ARBA" id="ARBA00023237"/>
    </source>
</evidence>
<keyword evidence="2" id="KW-0813">Transport</keyword>
<dbReference type="InterPro" id="IPR012910">
    <property type="entry name" value="Plug_dom"/>
</dbReference>
<feature type="signal peptide" evidence="7">
    <location>
        <begin position="1"/>
        <end position="20"/>
    </location>
</feature>
<dbReference type="Gene3D" id="2.170.130.10">
    <property type="entry name" value="TonB-dependent receptor, plug domain"/>
    <property type="match status" value="1"/>
</dbReference>
<dbReference type="OrthoDB" id="9768147at2"/>
<keyword evidence="6" id="KW-0998">Cell outer membrane</keyword>
<evidence type="ECO:0000259" key="9">
    <source>
        <dbReference type="Pfam" id="PF25183"/>
    </source>
</evidence>
<dbReference type="PANTHER" id="PTHR30069:SF46">
    <property type="entry name" value="OAR PROTEIN"/>
    <property type="match status" value="1"/>
</dbReference>
<comment type="subcellular location">
    <subcellularLocation>
        <location evidence="1">Cell outer membrane</location>
        <topology evidence="1">Multi-pass membrane protein</topology>
    </subcellularLocation>
</comment>
<dbReference type="Pfam" id="PF07715">
    <property type="entry name" value="Plug"/>
    <property type="match status" value="1"/>
</dbReference>
<evidence type="ECO:0000256" key="7">
    <source>
        <dbReference type="SAM" id="SignalP"/>
    </source>
</evidence>
<proteinExistence type="predicted"/>
<sequence length="994" mass="110434">MKSFYLFLFLFIAATLQLHAQSLTITVIENETNLAQQNTQVIIENPDIGFSVSRTTSESGRIVLTGLSTSGEYIVRTEPSEAYFESISEPISLISNRNTSVLLIVFSRRTGRLDELTVTARSTTINTVDAQVASEISANEIESIPIEARDISRALYRLPNISQSTGFFPEAPNVAINGANSLFTNYQIDGFDNNENFLGGQRFRIPVGITQNITALTNNFSAEYGRTSNGVINITTLSGSNELSGEVFLMTRPGPPLDASSPFAQRDLSGNQVKDGFARYQVGFSVGGPIVEDQTFFFVNAEHYTDLKDNLLNVPQLGVNETVSGTNHFTFLSGRLDHNWSSRFRSNLRINKGIINIERQGGGIDGGVTFASAGNRQDRNSFAIANRNTYSGNGFVSETGYQYGRFRWNYANPDSDAGPNVTVLAPNGETIALLGHPGFVFDETENTHQLQQKFTFYKGRHTLKAGADFKTSGFALRGGGNPDGSWLVQLSPEQLQNLRNSGVTQNLAPQDLPPDVDVLNFGVELRPDAFKKRQNLIGIYLEDQFSVNSNLNLNLGLRYDYDNLSKAGDSSGDFNNFAPRFSANYRLNDRSSIRAGYGIYYDKILYAVYSDALQFSSNSDDFRSQISLLVNQGILPSDTDIDKVTNEGNLVAGVPSASYLRGPDRGQLQSERESVFSNELRILNPNGLDNPYSHQFMVGFQRQLTSNSLLYVDLMHNRTYNLYRLRDLNAPAAFPIDPQNVEVRTQEEADATRATPIFQDNEGFYTPGPGGERLHGVARSIVMTETKGRSNYYALNLTYDRTRGESDVALRVIYTLSYLENNTEDINFRAMDANNFDAEWGPALNDRRHMIHALVSYSPVNSLSITVAPLIQSGLPINRVADASQYGTNDLNGDGRSFSQQFVGNNDRSPGLSRNSDRLPWSTVFDLNLRYTLDIDDNRFELGADIYNLFNAENLSGFNANLTQSNQIQVGPEGREVRNVSPPRQFQFSVRYLF</sequence>
<dbReference type="GO" id="GO:0009279">
    <property type="term" value="C:cell outer membrane"/>
    <property type="evidence" value="ECO:0007669"/>
    <property type="project" value="UniProtKB-SubCell"/>
</dbReference>
<dbReference type="SUPFAM" id="SSF56935">
    <property type="entry name" value="Porins"/>
    <property type="match status" value="1"/>
</dbReference>
<evidence type="ECO:0000256" key="4">
    <source>
        <dbReference type="ARBA" id="ARBA00022692"/>
    </source>
</evidence>
<name>A0A316TQN3_9BACT</name>
<evidence type="ECO:0000313" key="11">
    <source>
        <dbReference type="Proteomes" id="UP000245533"/>
    </source>
</evidence>
<keyword evidence="11" id="KW-1185">Reference proteome</keyword>